<dbReference type="RefSeq" id="WP_167679708.1">
    <property type="nucleotide sequence ID" value="NZ_CP050313.1"/>
</dbReference>
<accession>A0A6G9QMZ4</accession>
<dbReference type="EMBL" id="CP050313">
    <property type="protein sequence ID" value="QIR15852.1"/>
    <property type="molecule type" value="Genomic_DNA"/>
</dbReference>
<dbReference type="Proteomes" id="UP000502608">
    <property type="component" value="Chromosome"/>
</dbReference>
<proteinExistence type="predicted"/>
<evidence type="ECO:0000313" key="1">
    <source>
        <dbReference type="EMBL" id="QIR15852.1"/>
    </source>
</evidence>
<dbReference type="AlphaFoldDB" id="A0A6G9QMZ4"/>
<organism evidence="1 2">
    <name type="scientific">Shewanella aestuarii</name>
    <dbReference type="NCBI Taxonomy" id="1028752"/>
    <lineage>
        <taxon>Bacteria</taxon>
        <taxon>Pseudomonadati</taxon>
        <taxon>Pseudomonadota</taxon>
        <taxon>Gammaproteobacteria</taxon>
        <taxon>Alteromonadales</taxon>
        <taxon>Shewanellaceae</taxon>
        <taxon>Shewanella</taxon>
    </lineage>
</organism>
<sequence length="92" mass="10085">MSLDSIYSMLATPIRLVSTNKRNVKQVDVCSAINPDSHEAPQSQLPPLLNKKAHIDQSIDKVDAIDANDITDDDAPLPKQGKSLIKHIDVEV</sequence>
<evidence type="ECO:0000313" key="2">
    <source>
        <dbReference type="Proteomes" id="UP000502608"/>
    </source>
</evidence>
<dbReference type="KEGG" id="saes:HBH39_16315"/>
<reference evidence="1 2" key="1">
    <citation type="submission" date="2020-03" db="EMBL/GenBank/DDBJ databases">
        <title>Complete genome sequence of Shewanella sp.</title>
        <authorList>
            <person name="Kim Y.-S."/>
            <person name="Kim S.-J."/>
            <person name="Jung H.-K."/>
            <person name="Kim K.-H."/>
        </authorList>
    </citation>
    <scope>NUCLEOTIDE SEQUENCE [LARGE SCALE GENOMIC DNA]</scope>
    <source>
        <strain evidence="1 2">PN3F2</strain>
    </source>
</reference>
<keyword evidence="2" id="KW-1185">Reference proteome</keyword>
<name>A0A6G9QMZ4_9GAMM</name>
<gene>
    <name evidence="1" type="ORF">HBH39_16315</name>
</gene>
<protein>
    <submittedName>
        <fullName evidence="1">Uncharacterized protein</fullName>
    </submittedName>
</protein>